<dbReference type="GO" id="GO:0006355">
    <property type="term" value="P:regulation of DNA-templated transcription"/>
    <property type="evidence" value="ECO:0007669"/>
    <property type="project" value="InterPro"/>
</dbReference>
<dbReference type="InterPro" id="IPR036388">
    <property type="entry name" value="WH-like_DNA-bd_sf"/>
</dbReference>
<evidence type="ECO:0000256" key="1">
    <source>
        <dbReference type="ARBA" id="ARBA00023125"/>
    </source>
</evidence>
<dbReference type="PROSITE" id="PS51755">
    <property type="entry name" value="OMPR_PHOB"/>
    <property type="match status" value="1"/>
</dbReference>
<reference evidence="4 5" key="1">
    <citation type="submission" date="2018-06" db="EMBL/GenBank/DDBJ databases">
        <title>Genomic Encyclopedia of Type Strains, Phase III (KMG-III): the genomes of soil and plant-associated and newly described type strains.</title>
        <authorList>
            <person name="Whitman W."/>
        </authorList>
    </citation>
    <scope>NUCLEOTIDE SEQUENCE [LARGE SCALE GENOMIC DNA]</scope>
    <source>
        <strain evidence="4 5">JA737</strain>
    </source>
</reference>
<dbReference type="Proteomes" id="UP000247727">
    <property type="component" value="Unassembled WGS sequence"/>
</dbReference>
<feature type="domain" description="OmpR/PhoB-type" evidence="3">
    <location>
        <begin position="1"/>
        <end position="55"/>
    </location>
</feature>
<evidence type="ECO:0000256" key="2">
    <source>
        <dbReference type="PROSITE-ProRule" id="PRU01091"/>
    </source>
</evidence>
<dbReference type="SUPFAM" id="SSF46894">
    <property type="entry name" value="C-terminal effector domain of the bipartite response regulators"/>
    <property type="match status" value="1"/>
</dbReference>
<keyword evidence="1 2" id="KW-0238">DNA-binding</keyword>
<evidence type="ECO:0000259" key="3">
    <source>
        <dbReference type="PROSITE" id="PS51755"/>
    </source>
</evidence>
<dbReference type="InterPro" id="IPR001867">
    <property type="entry name" value="OmpR/PhoB-type_DNA-bd"/>
</dbReference>
<comment type="caution">
    <text evidence="4">The sequence shown here is derived from an EMBL/GenBank/DDBJ whole genome shotgun (WGS) entry which is preliminary data.</text>
</comment>
<sequence length="56" mass="6353">MQTQTILLEAVWDIHFDPKTSVVEPHVSRLRGKIGKPFAKPYLTRLHGIGDVFDPP</sequence>
<accession>A0A318U295</accession>
<keyword evidence="5" id="KW-1185">Reference proteome</keyword>
<dbReference type="RefSeq" id="WP_245909676.1">
    <property type="nucleotide sequence ID" value="NZ_QJTK01000001.1"/>
</dbReference>
<name>A0A318U295_9RHOB</name>
<feature type="DNA-binding region" description="OmpR/PhoB-type" evidence="2">
    <location>
        <begin position="1"/>
        <end position="55"/>
    </location>
</feature>
<dbReference type="GO" id="GO:0003677">
    <property type="term" value="F:DNA binding"/>
    <property type="evidence" value="ECO:0007669"/>
    <property type="project" value="UniProtKB-UniRule"/>
</dbReference>
<protein>
    <submittedName>
        <fullName evidence="4">Transcriptional regulator</fullName>
    </submittedName>
</protein>
<organism evidence="4 5">
    <name type="scientific">Rhodobacter viridis</name>
    <dbReference type="NCBI Taxonomy" id="1054202"/>
    <lineage>
        <taxon>Bacteria</taxon>
        <taxon>Pseudomonadati</taxon>
        <taxon>Pseudomonadota</taxon>
        <taxon>Alphaproteobacteria</taxon>
        <taxon>Rhodobacterales</taxon>
        <taxon>Rhodobacter group</taxon>
        <taxon>Rhodobacter</taxon>
    </lineage>
</organism>
<evidence type="ECO:0000313" key="4">
    <source>
        <dbReference type="EMBL" id="PYF12702.1"/>
    </source>
</evidence>
<dbReference type="Gene3D" id="1.10.10.10">
    <property type="entry name" value="Winged helix-like DNA-binding domain superfamily/Winged helix DNA-binding domain"/>
    <property type="match status" value="1"/>
</dbReference>
<dbReference type="AlphaFoldDB" id="A0A318U295"/>
<dbReference type="InterPro" id="IPR016032">
    <property type="entry name" value="Sig_transdc_resp-reg_C-effctor"/>
</dbReference>
<dbReference type="EMBL" id="QJTK01000001">
    <property type="protein sequence ID" value="PYF12702.1"/>
    <property type="molecule type" value="Genomic_DNA"/>
</dbReference>
<dbReference type="GO" id="GO:0000160">
    <property type="term" value="P:phosphorelay signal transduction system"/>
    <property type="evidence" value="ECO:0007669"/>
    <property type="project" value="InterPro"/>
</dbReference>
<gene>
    <name evidence="4" type="ORF">C8J30_10182</name>
</gene>
<evidence type="ECO:0000313" key="5">
    <source>
        <dbReference type="Proteomes" id="UP000247727"/>
    </source>
</evidence>
<proteinExistence type="predicted"/>
<dbReference type="Pfam" id="PF00486">
    <property type="entry name" value="Trans_reg_C"/>
    <property type="match status" value="1"/>
</dbReference>